<comment type="caution">
    <text evidence="2">The sequence shown here is derived from an EMBL/GenBank/DDBJ whole genome shotgun (WGS) entry which is preliminary data.</text>
</comment>
<dbReference type="AlphaFoldDB" id="A0A422QJR4"/>
<dbReference type="Proteomes" id="UP000283254">
    <property type="component" value="Unassembled WGS sequence"/>
</dbReference>
<dbReference type="EMBL" id="JSAB01000127">
    <property type="protein sequence ID" value="RNF30220.1"/>
    <property type="molecule type" value="Genomic_DNA"/>
</dbReference>
<evidence type="ECO:0000313" key="2">
    <source>
        <dbReference type="EMBL" id="RNF30220.1"/>
    </source>
</evidence>
<protein>
    <submittedName>
        <fullName evidence="2">Carboxymethylenebutenolidase</fullName>
    </submittedName>
</protein>
<evidence type="ECO:0000313" key="3">
    <source>
        <dbReference type="Proteomes" id="UP000283254"/>
    </source>
</evidence>
<dbReference type="SUPFAM" id="SSF53474">
    <property type="entry name" value="alpha/beta-Hydrolases"/>
    <property type="match status" value="1"/>
</dbReference>
<dbReference type="PANTHER" id="PTHR46623">
    <property type="entry name" value="CARBOXYMETHYLENEBUTENOLIDASE-RELATED"/>
    <property type="match status" value="1"/>
</dbReference>
<dbReference type="RefSeq" id="WP_123070078.1">
    <property type="nucleotide sequence ID" value="NZ_JSAB01000127.1"/>
</dbReference>
<dbReference type="GO" id="GO:0016787">
    <property type="term" value="F:hydrolase activity"/>
    <property type="evidence" value="ECO:0007669"/>
    <property type="project" value="InterPro"/>
</dbReference>
<gene>
    <name evidence="2" type="ORF">NM04_13740</name>
</gene>
<dbReference type="InterPro" id="IPR029058">
    <property type="entry name" value="AB_hydrolase_fold"/>
</dbReference>
<dbReference type="PANTHER" id="PTHR46623:SF6">
    <property type="entry name" value="ALPHA_BETA-HYDROLASES SUPERFAMILY PROTEIN"/>
    <property type="match status" value="1"/>
</dbReference>
<evidence type="ECO:0000259" key="1">
    <source>
        <dbReference type="Pfam" id="PF01738"/>
    </source>
</evidence>
<sequence length="233" mass="24683">MDYTIDIAVADGSFSALVVRPDQASAPAPVVVVLQEIFGVNAGIRSIAHEMAGHGFTALCPDLFWRSERDLSMSEGEPAHQERGFALYRAYDFDQGAGDVVAAIAAARSLEGGSGRVGVMGYCLGGLLTYLVAATGAADAGVAYYGGGTERFLERAARIDTPLLMHLAEEDEYIDKPAQAVIRAALADRPGVTINGYPGQSHAFARPGGAHFDRASAELANWRTLAFLRKHLG</sequence>
<dbReference type="Pfam" id="PF01738">
    <property type="entry name" value="DLH"/>
    <property type="match status" value="1"/>
</dbReference>
<organism evidence="2 3">
    <name type="scientific">Massilia aurea</name>
    <dbReference type="NCBI Taxonomy" id="373040"/>
    <lineage>
        <taxon>Bacteria</taxon>
        <taxon>Pseudomonadati</taxon>
        <taxon>Pseudomonadota</taxon>
        <taxon>Betaproteobacteria</taxon>
        <taxon>Burkholderiales</taxon>
        <taxon>Oxalobacteraceae</taxon>
        <taxon>Telluria group</taxon>
        <taxon>Massilia</taxon>
    </lineage>
</organism>
<dbReference type="Gene3D" id="3.40.50.1820">
    <property type="entry name" value="alpha/beta hydrolase"/>
    <property type="match status" value="1"/>
</dbReference>
<reference evidence="2" key="1">
    <citation type="submission" date="2014-10" db="EMBL/GenBank/DDBJ databases">
        <title>Massilia sp. genome.</title>
        <authorList>
            <person name="Xu B."/>
            <person name="Dai L."/>
            <person name="Huang Z."/>
        </authorList>
    </citation>
    <scope>NUCLEOTIDE SEQUENCE [LARGE SCALE GENOMIC DNA]</scope>
    <source>
        <strain evidence="2">CFS-1</strain>
    </source>
</reference>
<feature type="domain" description="Dienelactone hydrolase" evidence="1">
    <location>
        <begin position="14"/>
        <end position="231"/>
    </location>
</feature>
<name>A0A422QJR4_9BURK</name>
<keyword evidence="3" id="KW-1185">Reference proteome</keyword>
<dbReference type="OrthoDB" id="62567at2"/>
<accession>A0A422QJR4</accession>
<dbReference type="InterPro" id="IPR051049">
    <property type="entry name" value="Dienelactone_hydrolase-like"/>
</dbReference>
<dbReference type="InterPro" id="IPR002925">
    <property type="entry name" value="Dienelactn_hydro"/>
</dbReference>
<proteinExistence type="predicted"/>